<keyword evidence="4 10" id="KW-0378">Hydrolase</keyword>
<feature type="active site" evidence="9">
    <location>
        <position position="205"/>
    </location>
</feature>
<comment type="caution">
    <text evidence="12">The sequence shown here is derived from an EMBL/GenBank/DDBJ whole genome shotgun (WGS) entry which is preliminary data.</text>
</comment>
<keyword evidence="10" id="KW-0732">Signal</keyword>
<dbReference type="Pfam" id="PF01095">
    <property type="entry name" value="Pectinesterase"/>
    <property type="match status" value="1"/>
</dbReference>
<dbReference type="InterPro" id="IPR012334">
    <property type="entry name" value="Pectin_lyas_fold"/>
</dbReference>
<organism evidence="12 13">
    <name type="scientific">Liquidambar formosana</name>
    <name type="common">Formosan gum</name>
    <dbReference type="NCBI Taxonomy" id="63359"/>
    <lineage>
        <taxon>Eukaryota</taxon>
        <taxon>Viridiplantae</taxon>
        <taxon>Streptophyta</taxon>
        <taxon>Embryophyta</taxon>
        <taxon>Tracheophyta</taxon>
        <taxon>Spermatophyta</taxon>
        <taxon>Magnoliopsida</taxon>
        <taxon>eudicotyledons</taxon>
        <taxon>Gunneridae</taxon>
        <taxon>Pentapetalae</taxon>
        <taxon>Saxifragales</taxon>
        <taxon>Altingiaceae</taxon>
        <taxon>Liquidambar</taxon>
    </lineage>
</organism>
<dbReference type="GO" id="GO:0045490">
    <property type="term" value="P:pectin catabolic process"/>
    <property type="evidence" value="ECO:0007669"/>
    <property type="project" value="UniProtKB-UniRule"/>
</dbReference>
<dbReference type="InterPro" id="IPR000070">
    <property type="entry name" value="Pectinesterase_cat"/>
</dbReference>
<name>A0AAP0X488_LIQFO</name>
<dbReference type="EC" id="3.1.1.11" evidence="3 10"/>
<dbReference type="InterPro" id="IPR011050">
    <property type="entry name" value="Pectin_lyase_fold/virulence"/>
</dbReference>
<accession>A0AAP0X488</accession>
<evidence type="ECO:0000313" key="13">
    <source>
        <dbReference type="Proteomes" id="UP001415857"/>
    </source>
</evidence>
<evidence type="ECO:0000256" key="9">
    <source>
        <dbReference type="PROSITE-ProRule" id="PRU10040"/>
    </source>
</evidence>
<reference evidence="12 13" key="1">
    <citation type="journal article" date="2024" name="Plant J.">
        <title>Genome sequences and population genomics reveal climatic adaptation and genomic divergence between two closely related sweetgum species.</title>
        <authorList>
            <person name="Xu W.Q."/>
            <person name="Ren C.Q."/>
            <person name="Zhang X.Y."/>
            <person name="Comes H.P."/>
            <person name="Liu X.H."/>
            <person name="Li Y.G."/>
            <person name="Kettle C.J."/>
            <person name="Jalonen R."/>
            <person name="Gaisberger H."/>
            <person name="Ma Y.Z."/>
            <person name="Qiu Y.X."/>
        </authorList>
    </citation>
    <scope>NUCLEOTIDE SEQUENCE [LARGE SCALE GENOMIC DNA]</scope>
    <source>
        <strain evidence="12">Hangzhou</strain>
    </source>
</reference>
<evidence type="ECO:0000256" key="10">
    <source>
        <dbReference type="RuleBase" id="RU000589"/>
    </source>
</evidence>
<comment type="similarity">
    <text evidence="2">Belongs to the pectinesterase family.</text>
</comment>
<feature type="domain" description="Pectinesterase catalytic" evidence="11">
    <location>
        <begin position="44"/>
        <end position="338"/>
    </location>
</feature>
<dbReference type="FunFam" id="2.160.20.10:FF:000013">
    <property type="entry name" value="Pectinesterase"/>
    <property type="match status" value="1"/>
</dbReference>
<evidence type="ECO:0000259" key="11">
    <source>
        <dbReference type="Pfam" id="PF01095"/>
    </source>
</evidence>
<dbReference type="EMBL" id="JBBPBK010000001">
    <property type="protein sequence ID" value="KAK9292614.1"/>
    <property type="molecule type" value="Genomic_DNA"/>
</dbReference>
<dbReference type="PANTHER" id="PTHR31321">
    <property type="entry name" value="ACYL-COA THIOESTER HYDROLASE YBHC-RELATED"/>
    <property type="match status" value="1"/>
</dbReference>
<gene>
    <name evidence="12" type="ORF">L1049_020589</name>
</gene>
<dbReference type="SUPFAM" id="SSF51126">
    <property type="entry name" value="Pectin lyase-like"/>
    <property type="match status" value="1"/>
</dbReference>
<evidence type="ECO:0000256" key="7">
    <source>
        <dbReference type="ARBA" id="ARBA00047928"/>
    </source>
</evidence>
<evidence type="ECO:0000256" key="3">
    <source>
        <dbReference type="ARBA" id="ARBA00013229"/>
    </source>
</evidence>
<dbReference type="PANTHER" id="PTHR31321:SF134">
    <property type="entry name" value="PECTINESTERASE"/>
    <property type="match status" value="1"/>
</dbReference>
<evidence type="ECO:0000256" key="6">
    <source>
        <dbReference type="ARBA" id="ARBA00023180"/>
    </source>
</evidence>
<protein>
    <recommendedName>
        <fullName evidence="3 10">Pectinesterase</fullName>
        <ecNumber evidence="3 10">3.1.1.11</ecNumber>
    </recommendedName>
</protein>
<evidence type="ECO:0000256" key="5">
    <source>
        <dbReference type="ARBA" id="ARBA00023085"/>
    </source>
</evidence>
<comment type="pathway">
    <text evidence="1 10">Glycan metabolism; pectin degradation; 2-dehydro-3-deoxy-D-gluconate from pectin: step 1/5.</text>
</comment>
<evidence type="ECO:0000313" key="12">
    <source>
        <dbReference type="EMBL" id="KAK9292614.1"/>
    </source>
</evidence>
<proteinExistence type="inferred from homology"/>
<dbReference type="Gene3D" id="2.160.20.10">
    <property type="entry name" value="Single-stranded right-handed beta-helix, Pectin lyase-like"/>
    <property type="match status" value="1"/>
</dbReference>
<feature type="signal peptide" evidence="10">
    <location>
        <begin position="1"/>
        <end position="27"/>
    </location>
</feature>
<comment type="catalytic activity">
    <reaction evidence="7 10">
        <text>[(1-&gt;4)-alpha-D-galacturonosyl methyl ester](n) + n H2O = [(1-&gt;4)-alpha-D-galacturonosyl](n) + n methanol + n H(+)</text>
        <dbReference type="Rhea" id="RHEA:22380"/>
        <dbReference type="Rhea" id="RHEA-COMP:14570"/>
        <dbReference type="Rhea" id="RHEA-COMP:14573"/>
        <dbReference type="ChEBI" id="CHEBI:15377"/>
        <dbReference type="ChEBI" id="CHEBI:15378"/>
        <dbReference type="ChEBI" id="CHEBI:17790"/>
        <dbReference type="ChEBI" id="CHEBI:140522"/>
        <dbReference type="ChEBI" id="CHEBI:140523"/>
        <dbReference type="EC" id="3.1.1.11"/>
    </reaction>
</comment>
<dbReference type="GO" id="GO:0042545">
    <property type="term" value="P:cell wall modification"/>
    <property type="evidence" value="ECO:0007669"/>
    <property type="project" value="UniProtKB-UniRule"/>
</dbReference>
<feature type="chain" id="PRO_5042670337" description="Pectinesterase" evidence="10">
    <location>
        <begin position="28"/>
        <end position="346"/>
    </location>
</feature>
<keyword evidence="5 10" id="KW-0063">Aspartyl esterase</keyword>
<evidence type="ECO:0000256" key="4">
    <source>
        <dbReference type="ARBA" id="ARBA00022801"/>
    </source>
</evidence>
<dbReference type="PROSITE" id="PS00503">
    <property type="entry name" value="PECTINESTERASE_2"/>
    <property type="match status" value="1"/>
</dbReference>
<evidence type="ECO:0000256" key="1">
    <source>
        <dbReference type="ARBA" id="ARBA00005184"/>
    </source>
</evidence>
<dbReference type="AlphaFoldDB" id="A0AAP0X488"/>
<dbReference type="Proteomes" id="UP001415857">
    <property type="component" value="Unassembled WGS sequence"/>
</dbReference>
<evidence type="ECO:0000256" key="8">
    <source>
        <dbReference type="ARBA" id="ARBA00057335"/>
    </source>
</evidence>
<keyword evidence="6" id="KW-0325">Glycoprotein</keyword>
<keyword evidence="13" id="KW-1185">Reference proteome</keyword>
<comment type="function">
    <text evidence="8">Acts in the modification of cell walls via demethylesterification of cell wall pectin.</text>
</comment>
<sequence length="346" mass="38526">MQPLILLLPTFLLIFSSISISFGVSKAVVCKLNDKDESKVAYTIAVDQSGQGNFTKIQDAIDSIPSGNDQWIRIHARQGIYSEKVVIPPEKPCILLEGESSRFTTITWGDHEQTDTSATFSCFADNFVAKRITFKNSYNHAIGPDYDERTQADASNYMIKQAVAARIYGDKSAFYQCGFMGFQDTLWDVKGRHYFNSCHIEGAVDFIFGYGQSLYEECAINVIAGSLPPQINAGYLTAQGRNSSDDPSGFIFRECLVFGTGQVYLGRAYGPYSRVIFAHTTFNVDVAPQGWDAWMSDFTYAEVNCQGPGSDTSKRVGWEKKLSAVELYQFTKPSFIDQDGWIANQP</sequence>
<dbReference type="GO" id="GO:0030599">
    <property type="term" value="F:pectinesterase activity"/>
    <property type="evidence" value="ECO:0007669"/>
    <property type="project" value="UniProtKB-UniRule"/>
</dbReference>
<evidence type="ECO:0000256" key="2">
    <source>
        <dbReference type="ARBA" id="ARBA00008891"/>
    </source>
</evidence>
<dbReference type="InterPro" id="IPR033131">
    <property type="entry name" value="Pectinesterase_Asp_AS"/>
</dbReference>